<feature type="transmembrane region" description="Helical" evidence="1">
    <location>
        <begin position="132"/>
        <end position="151"/>
    </location>
</feature>
<proteinExistence type="predicted"/>
<evidence type="ECO:0000313" key="3">
    <source>
        <dbReference type="Proteomes" id="UP000613160"/>
    </source>
</evidence>
<comment type="caution">
    <text evidence="2">The sequence shown here is derived from an EMBL/GenBank/DDBJ whole genome shotgun (WGS) entry which is preliminary data.</text>
</comment>
<reference evidence="2" key="2">
    <citation type="submission" date="2020-09" db="EMBL/GenBank/DDBJ databases">
        <authorList>
            <person name="Sun Q."/>
            <person name="Zhou Y."/>
        </authorList>
    </citation>
    <scope>NUCLEOTIDE SEQUENCE</scope>
    <source>
        <strain evidence="2">CGMCC 1.15493</strain>
    </source>
</reference>
<keyword evidence="1" id="KW-0812">Transmembrane</keyword>
<evidence type="ECO:0000256" key="1">
    <source>
        <dbReference type="SAM" id="Phobius"/>
    </source>
</evidence>
<reference evidence="2" key="1">
    <citation type="journal article" date="2014" name="Int. J. Syst. Evol. Microbiol.">
        <title>Complete genome sequence of Corynebacterium casei LMG S-19264T (=DSM 44701T), isolated from a smear-ripened cheese.</title>
        <authorList>
            <consortium name="US DOE Joint Genome Institute (JGI-PGF)"/>
            <person name="Walter F."/>
            <person name="Albersmeier A."/>
            <person name="Kalinowski J."/>
            <person name="Ruckert C."/>
        </authorList>
    </citation>
    <scope>NUCLEOTIDE SEQUENCE</scope>
    <source>
        <strain evidence="2">CGMCC 1.15493</strain>
    </source>
</reference>
<keyword evidence="1" id="KW-1133">Transmembrane helix</keyword>
<feature type="transmembrane region" description="Helical" evidence="1">
    <location>
        <begin position="35"/>
        <end position="55"/>
    </location>
</feature>
<gene>
    <name evidence="2" type="ORF">GCM10011335_35380</name>
</gene>
<protein>
    <submittedName>
        <fullName evidence="2">Uncharacterized protein</fullName>
    </submittedName>
</protein>
<evidence type="ECO:0000313" key="2">
    <source>
        <dbReference type="EMBL" id="GGD29168.1"/>
    </source>
</evidence>
<name>A0A916Y4D5_9HYPH</name>
<keyword evidence="3" id="KW-1185">Reference proteome</keyword>
<sequence length="162" mass="18423">MTRGQYGVKRDTDEVVILRIYRGVIHHLPFRWTEWLMLWPAFGMWIVLQVDTAMFSKSASFVYLAQYASESTWATVLGFLGVLRLFALTVNGTFEGFAFSPHIRAATSLIGVLIWSRFSLGIFMAAVNSEGAWSGVVAWSLPVIIELVNTYRAWSDVRREHD</sequence>
<feature type="transmembrane region" description="Helical" evidence="1">
    <location>
        <begin position="75"/>
        <end position="94"/>
    </location>
</feature>
<dbReference type="EMBL" id="BMJJ01000009">
    <property type="protein sequence ID" value="GGD29168.1"/>
    <property type="molecule type" value="Genomic_DNA"/>
</dbReference>
<organism evidence="2 3">
    <name type="scientific">Aureimonas glaciei</name>
    <dbReference type="NCBI Taxonomy" id="1776957"/>
    <lineage>
        <taxon>Bacteria</taxon>
        <taxon>Pseudomonadati</taxon>
        <taxon>Pseudomonadota</taxon>
        <taxon>Alphaproteobacteria</taxon>
        <taxon>Hyphomicrobiales</taxon>
        <taxon>Aurantimonadaceae</taxon>
        <taxon>Aureimonas</taxon>
    </lineage>
</organism>
<dbReference type="Proteomes" id="UP000613160">
    <property type="component" value="Unassembled WGS sequence"/>
</dbReference>
<accession>A0A916Y4D5</accession>
<dbReference type="AlphaFoldDB" id="A0A916Y4D5"/>
<feature type="transmembrane region" description="Helical" evidence="1">
    <location>
        <begin position="106"/>
        <end position="126"/>
    </location>
</feature>
<keyword evidence="1" id="KW-0472">Membrane</keyword>
<dbReference type="RefSeq" id="WP_188853181.1">
    <property type="nucleotide sequence ID" value="NZ_BMJJ01000009.1"/>
</dbReference>